<comment type="catalytic activity">
    <reaction evidence="3">
        <text>allantoate + H2O = (S)-ureidoglycolate + urea</text>
        <dbReference type="Rhea" id="RHEA:11016"/>
        <dbReference type="ChEBI" id="CHEBI:15377"/>
        <dbReference type="ChEBI" id="CHEBI:16199"/>
        <dbReference type="ChEBI" id="CHEBI:17536"/>
        <dbReference type="ChEBI" id="CHEBI:57296"/>
        <dbReference type="EC" id="3.5.3.4"/>
    </reaction>
</comment>
<dbReference type="EMBL" id="SGXD01000001">
    <property type="protein sequence ID" value="RZS91680.1"/>
    <property type="molecule type" value="Genomic_DNA"/>
</dbReference>
<dbReference type="InterPro" id="IPR017595">
    <property type="entry name" value="OHCU_decarboxylase-2"/>
</dbReference>
<dbReference type="InterPro" id="IPR005164">
    <property type="entry name" value="Allantoicase"/>
</dbReference>
<comment type="pathway">
    <text evidence="3">Nitrogen metabolism; (S)-allantoin degradation; (S)-ureidoglycolate from allantoate (aminidohydrolase route): step 1/1.</text>
</comment>
<evidence type="ECO:0000313" key="7">
    <source>
        <dbReference type="Proteomes" id="UP000293638"/>
    </source>
</evidence>
<sequence>MSTDPRLDAYPDLTGARFGGTVIAVSDEFFGPAERMLQPDRPVSRRGTYDEHGQWMDGWETRRRRGERRYDGAADWAVIRLGAPGVPTVVVVDTGWFSGNQMESAALDGTWLPGNPSPSEVLAAEWEELLPPQPLEPDALHALPVPVSRTVTHVRLRAAPDGGIARLRVHGPALPDPRLADGLTVDLAAAEWGGIVPSCSDMHFGRRANLVAPGEARSMGEGWETRRRRGPGADWVRLTLATECTLRQVILDTRHFKGNAPESAELSGRSSREEWVPLVPPTPLQPDQRHHLAVDSAEPVRELLLTVHPDGGVARLRTAAVPTAAGRREWAERWLDALPEAALRRELTAVCGSSRWVEDVLSRRPFLDALPSVAEEVWNTLPDRDRLEALLAHPRIGEKPRAGSQERREQAGADGADTAVLAEIATGNAAYEERFGFTYVVRASGRTADEMLALLRQRLDNDPETELEVASAQQLEILLLRVRRLLEGP</sequence>
<dbReference type="EC" id="3.5.3.4" evidence="3"/>
<dbReference type="NCBIfam" id="TIGR03180">
    <property type="entry name" value="UraD_2"/>
    <property type="match status" value="1"/>
</dbReference>
<dbReference type="SUPFAM" id="SSF158694">
    <property type="entry name" value="UraD-Like"/>
    <property type="match status" value="1"/>
</dbReference>
<dbReference type="Pfam" id="PF03561">
    <property type="entry name" value="Allantoicase"/>
    <property type="match status" value="2"/>
</dbReference>
<dbReference type="InterPro" id="IPR008979">
    <property type="entry name" value="Galactose-bd-like_sf"/>
</dbReference>
<dbReference type="GO" id="GO:0000256">
    <property type="term" value="P:allantoin catabolic process"/>
    <property type="evidence" value="ECO:0007669"/>
    <property type="project" value="UniProtKB-UniRule"/>
</dbReference>
<evidence type="ECO:0000256" key="1">
    <source>
        <dbReference type="ARBA" id="ARBA00009242"/>
    </source>
</evidence>
<gene>
    <name evidence="3" type="primary">alc</name>
    <name evidence="6" type="ORF">EV189_0927</name>
</gene>
<dbReference type="InterPro" id="IPR036778">
    <property type="entry name" value="OHCU_decarboxylase_sf"/>
</dbReference>
<evidence type="ECO:0000256" key="3">
    <source>
        <dbReference type="HAMAP-Rule" id="MF_00813"/>
    </source>
</evidence>
<dbReference type="PANTHER" id="PTHR12045">
    <property type="entry name" value="ALLANTOICASE"/>
    <property type="match status" value="1"/>
</dbReference>
<organism evidence="6 7">
    <name type="scientific">Motilibacter rhizosphaerae</name>
    <dbReference type="NCBI Taxonomy" id="598652"/>
    <lineage>
        <taxon>Bacteria</taxon>
        <taxon>Bacillati</taxon>
        <taxon>Actinomycetota</taxon>
        <taxon>Actinomycetes</taxon>
        <taxon>Motilibacterales</taxon>
        <taxon>Motilibacteraceae</taxon>
        <taxon>Motilibacter</taxon>
    </lineage>
</organism>
<feature type="domain" description="Allantoicase" evidence="4">
    <location>
        <begin position="19"/>
        <end position="171"/>
    </location>
</feature>
<evidence type="ECO:0000259" key="4">
    <source>
        <dbReference type="Pfam" id="PF03561"/>
    </source>
</evidence>
<dbReference type="NCBIfam" id="NF010372">
    <property type="entry name" value="PRK13798.1"/>
    <property type="match status" value="1"/>
</dbReference>
<evidence type="ECO:0000313" key="6">
    <source>
        <dbReference type="EMBL" id="RZS91680.1"/>
    </source>
</evidence>
<name>A0A4Q7NXF8_9ACTN</name>
<dbReference type="HAMAP" id="MF_00813">
    <property type="entry name" value="Allantoicase"/>
    <property type="match status" value="1"/>
</dbReference>
<dbReference type="SUPFAM" id="SSF49785">
    <property type="entry name" value="Galactose-binding domain-like"/>
    <property type="match status" value="2"/>
</dbReference>
<proteinExistence type="inferred from homology"/>
<evidence type="ECO:0000259" key="5">
    <source>
        <dbReference type="Pfam" id="PF09349"/>
    </source>
</evidence>
<dbReference type="InterPro" id="IPR018020">
    <property type="entry name" value="OHCU_decarboxylase"/>
</dbReference>
<dbReference type="InterPro" id="IPR015908">
    <property type="entry name" value="Allantoicase_dom"/>
</dbReference>
<dbReference type="AlphaFoldDB" id="A0A4Q7NXF8"/>
<comment type="similarity">
    <text evidence="1 3">Belongs to the allantoicase family.</text>
</comment>
<accession>A0A4Q7NXF8</accession>
<evidence type="ECO:0000256" key="2">
    <source>
        <dbReference type="ARBA" id="ARBA00022631"/>
    </source>
</evidence>
<comment type="caution">
    <text evidence="6">The sequence shown here is derived from an EMBL/GenBank/DDBJ whole genome shotgun (WGS) entry which is preliminary data.</text>
</comment>
<keyword evidence="2 3" id="KW-0659">Purine metabolism</keyword>
<dbReference type="Gene3D" id="2.60.120.260">
    <property type="entry name" value="Galactose-binding domain-like"/>
    <property type="match status" value="2"/>
</dbReference>
<dbReference type="UniPathway" id="UPA00395">
    <property type="reaction ID" value="UER00654"/>
</dbReference>
<dbReference type="Proteomes" id="UP000293638">
    <property type="component" value="Unassembled WGS sequence"/>
</dbReference>
<dbReference type="Pfam" id="PF09349">
    <property type="entry name" value="OHCU_decarbox"/>
    <property type="match status" value="1"/>
</dbReference>
<keyword evidence="3" id="KW-0378">Hydrolase</keyword>
<feature type="domain" description="Oxo-4-hydroxy-4-carboxy-5-ureidoimidazoline decarboxylase" evidence="5">
    <location>
        <begin position="337"/>
        <end position="482"/>
    </location>
</feature>
<keyword evidence="7" id="KW-1185">Reference proteome</keyword>
<dbReference type="PANTHER" id="PTHR12045:SF3">
    <property type="entry name" value="INACTIVE ALLANTOICASE-RELATED"/>
    <property type="match status" value="1"/>
</dbReference>
<dbReference type="Gene3D" id="1.10.3330.10">
    <property type="entry name" value="Oxo-4-hydroxy-4-carboxy-5-ureidoimidazoline decarboxylase"/>
    <property type="match status" value="1"/>
</dbReference>
<reference evidence="6 7" key="1">
    <citation type="submission" date="2019-02" db="EMBL/GenBank/DDBJ databases">
        <title>Genomic Encyclopedia of Type Strains, Phase IV (KMG-IV): sequencing the most valuable type-strain genomes for metagenomic binning, comparative biology and taxonomic classification.</title>
        <authorList>
            <person name="Goeker M."/>
        </authorList>
    </citation>
    <scope>NUCLEOTIDE SEQUENCE [LARGE SCALE GENOMIC DNA]</scope>
    <source>
        <strain evidence="6 7">DSM 45622</strain>
    </source>
</reference>
<dbReference type="NCBIfam" id="TIGR02961">
    <property type="entry name" value="allantoicase"/>
    <property type="match status" value="1"/>
</dbReference>
<dbReference type="RefSeq" id="WP_130491714.1">
    <property type="nucleotide sequence ID" value="NZ_SGXD01000001.1"/>
</dbReference>
<dbReference type="GO" id="GO:0006144">
    <property type="term" value="P:purine nucleobase metabolic process"/>
    <property type="evidence" value="ECO:0007669"/>
    <property type="project" value="UniProtKB-KW"/>
</dbReference>
<dbReference type="GO" id="GO:0004037">
    <property type="term" value="F:allantoicase activity"/>
    <property type="evidence" value="ECO:0007669"/>
    <property type="project" value="UniProtKB-UniRule"/>
</dbReference>
<dbReference type="OrthoDB" id="2078334at2"/>
<feature type="domain" description="Allantoicase" evidence="4">
    <location>
        <begin position="193"/>
        <end position="319"/>
    </location>
</feature>
<protein>
    <recommendedName>
        <fullName evidence="3">Probable allantoicase</fullName>
        <ecNumber evidence="3">3.5.3.4</ecNumber>
    </recommendedName>
    <alternativeName>
        <fullName evidence="3">Allantoate amidinohydrolase</fullName>
    </alternativeName>
</protein>